<reference evidence="4 5" key="1">
    <citation type="journal article" date="2020" name="ISME J.">
        <title>Uncovering the hidden diversity of litter-decomposition mechanisms in mushroom-forming fungi.</title>
        <authorList>
            <person name="Floudas D."/>
            <person name="Bentzer J."/>
            <person name="Ahren D."/>
            <person name="Johansson T."/>
            <person name="Persson P."/>
            <person name="Tunlid A."/>
        </authorList>
    </citation>
    <scope>NUCLEOTIDE SEQUENCE [LARGE SCALE GENOMIC DNA]</scope>
    <source>
        <strain evidence="4 5">CBS 175.51</strain>
    </source>
</reference>
<dbReference type="CDD" id="cd07992">
    <property type="entry name" value="LPLAT_AAK14816-like"/>
    <property type="match status" value="1"/>
</dbReference>
<feature type="region of interest" description="Disordered" evidence="1">
    <location>
        <begin position="516"/>
        <end position="567"/>
    </location>
</feature>
<feature type="region of interest" description="Disordered" evidence="1">
    <location>
        <begin position="671"/>
        <end position="695"/>
    </location>
</feature>
<evidence type="ECO:0000256" key="2">
    <source>
        <dbReference type="SAM" id="Phobius"/>
    </source>
</evidence>
<feature type="domain" description="Phospholipid/glycerol acyltransferase" evidence="3">
    <location>
        <begin position="97"/>
        <end position="227"/>
    </location>
</feature>
<protein>
    <recommendedName>
        <fullName evidence="3">Phospholipid/glycerol acyltransferase domain-containing protein</fullName>
    </recommendedName>
</protein>
<dbReference type="OrthoDB" id="1044435at2759"/>
<keyword evidence="2" id="KW-0812">Transmembrane</keyword>
<accession>A0A8H5B6C7</accession>
<dbReference type="Pfam" id="PF01553">
    <property type="entry name" value="Acyltransferase"/>
    <property type="match status" value="1"/>
</dbReference>
<feature type="transmembrane region" description="Helical" evidence="2">
    <location>
        <begin position="387"/>
        <end position="408"/>
    </location>
</feature>
<dbReference type="InterPro" id="IPR002123">
    <property type="entry name" value="Plipid/glycerol_acylTrfase"/>
</dbReference>
<evidence type="ECO:0000256" key="1">
    <source>
        <dbReference type="SAM" id="MobiDB-lite"/>
    </source>
</evidence>
<name>A0A8H5B6C7_9AGAR</name>
<evidence type="ECO:0000313" key="5">
    <source>
        <dbReference type="Proteomes" id="UP000541558"/>
    </source>
</evidence>
<keyword evidence="5" id="KW-1185">Reference proteome</keyword>
<dbReference type="EMBL" id="JAACJK010000219">
    <property type="protein sequence ID" value="KAF5316898.1"/>
    <property type="molecule type" value="Genomic_DNA"/>
</dbReference>
<feature type="transmembrane region" description="Helical" evidence="2">
    <location>
        <begin position="457"/>
        <end position="476"/>
    </location>
</feature>
<evidence type="ECO:0000259" key="3">
    <source>
        <dbReference type="SMART" id="SM00563"/>
    </source>
</evidence>
<comment type="caution">
    <text evidence="4">The sequence shown here is derived from an EMBL/GenBank/DDBJ whole genome shotgun (WGS) entry which is preliminary data.</text>
</comment>
<dbReference type="InterPro" id="IPR052744">
    <property type="entry name" value="GPAT/DAPAT"/>
</dbReference>
<dbReference type="AlphaFoldDB" id="A0A8H5B6C7"/>
<feature type="transmembrane region" description="Helical" evidence="2">
    <location>
        <begin position="429"/>
        <end position="451"/>
    </location>
</feature>
<keyword evidence="2" id="KW-1133">Transmembrane helix</keyword>
<evidence type="ECO:0000313" key="4">
    <source>
        <dbReference type="EMBL" id="KAF5316898.1"/>
    </source>
</evidence>
<keyword evidence="2" id="KW-0472">Membrane</keyword>
<dbReference type="GO" id="GO:0008654">
    <property type="term" value="P:phospholipid biosynthetic process"/>
    <property type="evidence" value="ECO:0007669"/>
    <property type="project" value="TreeGrafter"/>
</dbReference>
<dbReference type="GO" id="GO:0004366">
    <property type="term" value="F:glycerol-3-phosphate O-acyltransferase activity"/>
    <property type="evidence" value="ECO:0007669"/>
    <property type="project" value="TreeGrafter"/>
</dbReference>
<dbReference type="SUPFAM" id="SSF69593">
    <property type="entry name" value="Glycerol-3-phosphate (1)-acyltransferase"/>
    <property type="match status" value="1"/>
</dbReference>
<organism evidence="4 5">
    <name type="scientific">Ephemerocybe angulata</name>
    <dbReference type="NCBI Taxonomy" id="980116"/>
    <lineage>
        <taxon>Eukaryota</taxon>
        <taxon>Fungi</taxon>
        <taxon>Dikarya</taxon>
        <taxon>Basidiomycota</taxon>
        <taxon>Agaricomycotina</taxon>
        <taxon>Agaricomycetes</taxon>
        <taxon>Agaricomycetidae</taxon>
        <taxon>Agaricales</taxon>
        <taxon>Agaricineae</taxon>
        <taxon>Psathyrellaceae</taxon>
        <taxon>Ephemerocybe</taxon>
    </lineage>
</organism>
<feature type="compositionally biased region" description="Polar residues" evidence="1">
    <location>
        <begin position="540"/>
        <end position="549"/>
    </location>
</feature>
<dbReference type="SMART" id="SM00563">
    <property type="entry name" value="PlsC"/>
    <property type="match status" value="1"/>
</dbReference>
<proteinExistence type="predicted"/>
<dbReference type="GO" id="GO:0016287">
    <property type="term" value="F:glycerone-phosphate O-acyltransferase activity"/>
    <property type="evidence" value="ECO:0007669"/>
    <property type="project" value="TreeGrafter"/>
</dbReference>
<gene>
    <name evidence="4" type="ORF">D9611_003777</name>
</gene>
<dbReference type="PANTHER" id="PTHR31605">
    <property type="entry name" value="GLYCEROL-3-PHOSPHATE O-ACYLTRANSFERASE 1"/>
    <property type="match status" value="1"/>
</dbReference>
<sequence>MEVTCQVRPNRSAGDCFQLNQPHHCPAELTTFFQLPAQSTLLSTSPPSTLNPRMSSSSSDFMLLHRIIRFIAGTAANSFFTEVRVIGEENVPKEGPIIVTATHHNMMLDPAILSVAFPHNRILNYWSKATLFKHPAVAWILYSSGNIPVDRKSKDRQKLFGGTFKALSKGNAVALFPEGTSYTEPRIMQVKDGAAWAALEYSKWKKDHPELANQPGVKIVPAAIVYTNKSKYRSAVVLEFGKAISMEEYEEQFFSSEEGASRAAVKRLSRTIETELVEATINAPDWDTLYAARMARDLLWEGDKSINLDDFVVVSQTLVDLFSNADVVPNFRNIRRHLLAYYSLLQSSHLTNSVLSSLPLPQSLDPNTPATTPSRLYTLAILVRDSLAAIAALPFFFLPMLVHLPVYIMGRIGARLVEEEEETQAQNKITFGLLSSLLIYSSAFFFLWALFLYTPVGALLSAGLLYLFAGYHTRMIDGNYERAKRFVAAWRVLVGVWTPRRFDLSLTALSQFMTPKTPPPNPWVEKARRAASDAEDTLPPRSSSPTDLQLQREPPVKSRSARRPPSRRLVRHVLRARVEAVNALASLFDQLEQAGGQKVIRSSPHLARSFGGSVVPQKVAEGANEIGADSESYEGYRGVKEVVASLRQKGAKIPTLRHGRFEGDWAAALSSEGEESYTTTDEKEELVWVPPSDSN</sequence>
<dbReference type="PANTHER" id="PTHR31605:SF0">
    <property type="entry name" value="GLYCEROL-3-PHOSPHATE O-ACYLTRANSFERASE 1"/>
    <property type="match status" value="1"/>
</dbReference>
<dbReference type="Proteomes" id="UP000541558">
    <property type="component" value="Unassembled WGS sequence"/>
</dbReference>